<dbReference type="InterPro" id="IPR003594">
    <property type="entry name" value="HATPase_dom"/>
</dbReference>
<dbReference type="GO" id="GO:0009927">
    <property type="term" value="F:histidine phosphotransfer kinase activity"/>
    <property type="evidence" value="ECO:0007669"/>
    <property type="project" value="TreeGrafter"/>
</dbReference>
<feature type="transmembrane region" description="Helical" evidence="7">
    <location>
        <begin position="66"/>
        <end position="86"/>
    </location>
</feature>
<keyword evidence="5" id="KW-0808">Transferase</keyword>
<evidence type="ECO:0000256" key="4">
    <source>
        <dbReference type="ARBA" id="ARBA00022553"/>
    </source>
</evidence>
<dbReference type="PATRIC" id="fig|1203554.3.peg.1234"/>
<keyword evidence="7" id="KW-0472">Membrane</keyword>
<dbReference type="CDD" id="cd00082">
    <property type="entry name" value="HisKA"/>
    <property type="match status" value="1"/>
</dbReference>
<evidence type="ECO:0000313" key="10">
    <source>
        <dbReference type="Proteomes" id="UP000014400"/>
    </source>
</evidence>
<dbReference type="GO" id="GO:0000155">
    <property type="term" value="F:phosphorelay sensor kinase activity"/>
    <property type="evidence" value="ECO:0007669"/>
    <property type="project" value="InterPro"/>
</dbReference>
<dbReference type="PRINTS" id="PR00344">
    <property type="entry name" value="BCTRLSENSOR"/>
</dbReference>
<comment type="catalytic activity">
    <reaction evidence="1">
        <text>ATP + protein L-histidine = ADP + protein N-phospho-L-histidine.</text>
        <dbReference type="EC" id="2.7.13.3"/>
    </reaction>
</comment>
<dbReference type="STRING" id="1203554.HMPREF1476_01190"/>
<keyword evidence="7" id="KW-0812">Transmembrane</keyword>
<keyword evidence="10" id="KW-1185">Reference proteome</keyword>
<evidence type="ECO:0000256" key="6">
    <source>
        <dbReference type="ARBA" id="ARBA00022777"/>
    </source>
</evidence>
<protein>
    <recommendedName>
        <fullName evidence="3">histidine kinase</fullName>
        <ecNumber evidence="3">2.7.13.3</ecNumber>
    </recommendedName>
</protein>
<dbReference type="AlphaFoldDB" id="S3BCX5"/>
<dbReference type="RefSeq" id="WP_016474456.1">
    <property type="nucleotide sequence ID" value="NZ_KE150480.1"/>
</dbReference>
<dbReference type="Pfam" id="PF02518">
    <property type="entry name" value="HATPase_c"/>
    <property type="match status" value="1"/>
</dbReference>
<comment type="subcellular location">
    <subcellularLocation>
        <location evidence="2">Cell inner membrane</location>
        <topology evidence="2">Multi-pass membrane protein</topology>
    </subcellularLocation>
</comment>
<sequence length="866" mass="97400">MDWRRVFFRCTILRHFLARPRGVLSETYRYEEISLFPKDLNENYHPSDFAEKVVDPKSFRNILTSTLGWTVSFVLAFFLVVQLTYTRETIRLLDERQISLAQATADSIATRYRNLGIIAEGALDDFPSQDPSSVAWQRVLQKIQRFAPAVSLHLEKVPGQYESLLSPEAREQSIHEQYVFVSIPVDSPQWHGYLAIEVQNTFWLSSAWRAVSDAGLIGTLFDGRGSVIISNQHGSHALDMSQSEIRERTQGYTTTWTSPGTRNIAVIHAYVPVPDTDWLLVVDQMQADRDRQMRSVVFASGFLFVAALFGVLVIGFLASRPLSLSVGYLTDMIEDFTRSGRKPPVPLQLKHKGPTELLEIAERFAKVAGVVINSQKRLQQLNVNLEQEVARRTETLLQRNSELSALQKLLTPLNQAAGKSIEETIVRIREILSLKELYFVPKKQNSEPSAETLQRCLIPILAEKRLLGWLATSHTVENDPEALRGLNLLASSLGVVLSNQQLLQSIANQHRMLEEVFSSMAEGVAILDHDGLLLKHNDCLRTILGLDLPSHPRPYLMPLLKSAFVIRLAPGMQKMDAKTALQPQITSFACDEIYRLTSIPHATESERTLVAITFNIRAEEKNGLQPSMGIVFRDVSQDVQVEQIKDRLISVVAHELKTPITALRLQAETLATQIGIGEEERSQILQDMQDEAFRLRSLVDDWLDISRLEEGKVQLQRRIMHIATPIDRAAKIVNARYPITVTRSIDTEAECFRFDPERITQVFINLFNNAARYHREGADPCVHVTVTKEGDWVAIRVKDNGVGIAKSKMPYIFEHFFQADMSIARRRGGTGLGLAIVKGIVDVHGGTISVASEVGVGTEFTLVLPY</sequence>
<dbReference type="InterPro" id="IPR036097">
    <property type="entry name" value="HisK_dim/P_sf"/>
</dbReference>
<evidence type="ECO:0000259" key="8">
    <source>
        <dbReference type="PROSITE" id="PS50109"/>
    </source>
</evidence>
<feature type="transmembrane region" description="Helical" evidence="7">
    <location>
        <begin position="295"/>
        <end position="318"/>
    </location>
</feature>
<comment type="caution">
    <text evidence="9">The sequence shown here is derived from an EMBL/GenBank/DDBJ whole genome shotgun (WGS) entry which is preliminary data.</text>
</comment>
<proteinExistence type="predicted"/>
<dbReference type="SUPFAM" id="SSF47384">
    <property type="entry name" value="Homodimeric domain of signal transducing histidine kinase"/>
    <property type="match status" value="1"/>
</dbReference>
<dbReference type="Gene3D" id="1.10.287.130">
    <property type="match status" value="1"/>
</dbReference>
<dbReference type="InterPro" id="IPR036890">
    <property type="entry name" value="HATPase_C_sf"/>
</dbReference>
<accession>S3BCX5</accession>
<dbReference type="SMART" id="SM00387">
    <property type="entry name" value="HATPase_c"/>
    <property type="match status" value="1"/>
</dbReference>
<evidence type="ECO:0000313" key="9">
    <source>
        <dbReference type="EMBL" id="EPD99153.1"/>
    </source>
</evidence>
<keyword evidence="6" id="KW-0418">Kinase</keyword>
<evidence type="ECO:0000256" key="1">
    <source>
        <dbReference type="ARBA" id="ARBA00000085"/>
    </source>
</evidence>
<keyword evidence="4" id="KW-0597">Phosphoprotein</keyword>
<dbReference type="EMBL" id="ATCF01000017">
    <property type="protein sequence ID" value="EPD99153.1"/>
    <property type="molecule type" value="Genomic_DNA"/>
</dbReference>
<dbReference type="PROSITE" id="PS50109">
    <property type="entry name" value="HIS_KIN"/>
    <property type="match status" value="1"/>
</dbReference>
<dbReference type="SUPFAM" id="SSF55874">
    <property type="entry name" value="ATPase domain of HSP90 chaperone/DNA topoisomerase II/histidine kinase"/>
    <property type="match status" value="1"/>
</dbReference>
<dbReference type="EC" id="2.7.13.3" evidence="3"/>
<dbReference type="Gene3D" id="3.30.565.10">
    <property type="entry name" value="Histidine kinase-like ATPase, C-terminal domain"/>
    <property type="match status" value="1"/>
</dbReference>
<evidence type="ECO:0000256" key="2">
    <source>
        <dbReference type="ARBA" id="ARBA00004429"/>
    </source>
</evidence>
<dbReference type="InterPro" id="IPR004358">
    <property type="entry name" value="Sig_transdc_His_kin-like_C"/>
</dbReference>
<organism evidence="9 10">
    <name type="scientific">Sutterella wadsworthensis HGA0223</name>
    <dbReference type="NCBI Taxonomy" id="1203554"/>
    <lineage>
        <taxon>Bacteria</taxon>
        <taxon>Pseudomonadati</taxon>
        <taxon>Pseudomonadota</taxon>
        <taxon>Betaproteobacteria</taxon>
        <taxon>Burkholderiales</taxon>
        <taxon>Sutterellaceae</taxon>
        <taxon>Sutterella</taxon>
    </lineage>
</organism>
<name>S3BCX5_9BURK</name>
<dbReference type="SMART" id="SM00388">
    <property type="entry name" value="HisKA"/>
    <property type="match status" value="1"/>
</dbReference>
<evidence type="ECO:0000256" key="3">
    <source>
        <dbReference type="ARBA" id="ARBA00012438"/>
    </source>
</evidence>
<keyword evidence="7" id="KW-1133">Transmembrane helix</keyword>
<evidence type="ECO:0000256" key="7">
    <source>
        <dbReference type="SAM" id="Phobius"/>
    </source>
</evidence>
<dbReference type="GO" id="GO:0005886">
    <property type="term" value="C:plasma membrane"/>
    <property type="evidence" value="ECO:0007669"/>
    <property type="project" value="UniProtKB-SubCell"/>
</dbReference>
<dbReference type="CDD" id="cd00075">
    <property type="entry name" value="HATPase"/>
    <property type="match status" value="1"/>
</dbReference>
<dbReference type="PANTHER" id="PTHR43047:SF72">
    <property type="entry name" value="OSMOSENSING HISTIDINE PROTEIN KINASE SLN1"/>
    <property type="match status" value="1"/>
</dbReference>
<dbReference type="FunFam" id="3.30.565.10:FF:000006">
    <property type="entry name" value="Sensor histidine kinase WalK"/>
    <property type="match status" value="1"/>
</dbReference>
<feature type="domain" description="Histidine kinase" evidence="8">
    <location>
        <begin position="651"/>
        <end position="866"/>
    </location>
</feature>
<dbReference type="HOGENOM" id="CLU_018001_0_0_4"/>
<gene>
    <name evidence="9" type="ORF">HMPREF1476_01190</name>
</gene>
<reference evidence="9 10" key="1">
    <citation type="submission" date="2013-04" db="EMBL/GenBank/DDBJ databases">
        <title>The Genome Sequence of Sutterella wadsworthensis HGA0223.</title>
        <authorList>
            <consortium name="The Broad Institute Genomics Platform"/>
            <person name="Earl A."/>
            <person name="Ward D."/>
            <person name="Feldgarden M."/>
            <person name="Gevers D."/>
            <person name="Schmidt T.M."/>
            <person name="Dover J."/>
            <person name="Dai D."/>
            <person name="Walker B."/>
            <person name="Young S."/>
            <person name="Zeng Q."/>
            <person name="Gargeya S."/>
            <person name="Fitzgerald M."/>
            <person name="Haas B."/>
            <person name="Abouelleil A."/>
            <person name="Allen A.W."/>
            <person name="Alvarado L."/>
            <person name="Arachchi H.M."/>
            <person name="Berlin A.M."/>
            <person name="Chapman S.B."/>
            <person name="Gainer-Dewar J."/>
            <person name="Goldberg J."/>
            <person name="Griggs A."/>
            <person name="Gujja S."/>
            <person name="Hansen M."/>
            <person name="Howarth C."/>
            <person name="Imamovic A."/>
            <person name="Ireland A."/>
            <person name="Larimer J."/>
            <person name="McCowan C."/>
            <person name="Murphy C."/>
            <person name="Pearson M."/>
            <person name="Poon T.W."/>
            <person name="Priest M."/>
            <person name="Roberts A."/>
            <person name="Saif S."/>
            <person name="Shea T."/>
            <person name="Sisk P."/>
            <person name="Sykes S."/>
            <person name="Wortman J."/>
            <person name="Nusbaum C."/>
            <person name="Birren B."/>
        </authorList>
    </citation>
    <scope>NUCLEOTIDE SEQUENCE [LARGE SCALE GENOMIC DNA]</scope>
    <source>
        <strain evidence="9 10">HGA0223</strain>
    </source>
</reference>
<dbReference type="PANTHER" id="PTHR43047">
    <property type="entry name" value="TWO-COMPONENT HISTIDINE PROTEIN KINASE"/>
    <property type="match status" value="1"/>
</dbReference>
<dbReference type="Proteomes" id="UP000014400">
    <property type="component" value="Unassembled WGS sequence"/>
</dbReference>
<dbReference type="Pfam" id="PF00512">
    <property type="entry name" value="HisKA"/>
    <property type="match status" value="1"/>
</dbReference>
<dbReference type="InterPro" id="IPR005467">
    <property type="entry name" value="His_kinase_dom"/>
</dbReference>
<dbReference type="InterPro" id="IPR003661">
    <property type="entry name" value="HisK_dim/P_dom"/>
</dbReference>
<dbReference type="eggNOG" id="COG5002">
    <property type="taxonomic scope" value="Bacteria"/>
</dbReference>
<evidence type="ECO:0000256" key="5">
    <source>
        <dbReference type="ARBA" id="ARBA00022679"/>
    </source>
</evidence>